<evidence type="ECO:0000256" key="1">
    <source>
        <dbReference type="ARBA" id="ARBA00004141"/>
    </source>
</evidence>
<sequence length="534" mass="58678">MGYASTPPGTVLLVLENETGSSRQQAVRLWPQPSSDPNDPLNWSTARKYFNFGIIAFYTLLVFALLDISPTLWQDQVEELGVTYAQQNNTFAINCVGLAIGSVFLIPLAAKYGRRPVYIGSSIINLGMSIWLAKAETYTDLMISNLICGFTGSVSEVLVQMTVEDIFFVHQRGLANSVYMLASNAGVFLAPVAAGFVAEAQGWRWAYWWCTIFIAINIVLFVFCYEETKFTVPTLAGATEARTSIDAHTSSKDEKSGTNERDDTFVTTLEIDSTIPRRSYRQRMAFFAPTHAPASLFLRHIWQPFVILAMFPAILYVAFTWGSQLAWFSMVNTTSAAYFPVPPYNFSTIGVGLLNLPAFIGATIASVYTAFVSDKSILWLAKRNNGVYEPEFRLYAAIFPALASAVGVILYGLSLAHGMPWIIPAVGIAIFGFGFVGLTHGVLTFLLDGYGDVAGDALVGVAFVRNMCATAIVFAATPWINELGMYDLFVCIGCLAFFFAGLTIPIIYFGKSLRVRGAARYRDMAQSQYDARAL</sequence>
<dbReference type="InterPro" id="IPR011701">
    <property type="entry name" value="MFS"/>
</dbReference>
<dbReference type="Gene3D" id="1.20.1250.20">
    <property type="entry name" value="MFS general substrate transporter like domains"/>
    <property type="match status" value="1"/>
</dbReference>
<reference evidence="7 8" key="1">
    <citation type="submission" date="2023-11" db="EMBL/GenBank/DDBJ databases">
        <title>Draft genome sequence and annotation of the polyextremotolerant black yeast-like fungus Aureobasidium pullulans NRRL 62042.</title>
        <authorList>
            <person name="Dielentheis-Frenken M.R.E."/>
            <person name="Wibberg D."/>
            <person name="Blank L.M."/>
            <person name="Tiso T."/>
        </authorList>
    </citation>
    <scope>NUCLEOTIDE SEQUENCE [LARGE SCALE GENOMIC DNA]</scope>
    <source>
        <strain evidence="7 8">NRRL 62042</strain>
    </source>
</reference>
<proteinExistence type="predicted"/>
<keyword evidence="4 5" id="KW-0472">Membrane</keyword>
<feature type="transmembrane region" description="Helical" evidence="5">
    <location>
        <begin position="49"/>
        <end position="71"/>
    </location>
</feature>
<dbReference type="InterPro" id="IPR020846">
    <property type="entry name" value="MFS_dom"/>
</dbReference>
<comment type="subcellular location">
    <subcellularLocation>
        <location evidence="1">Membrane</location>
        <topology evidence="1">Multi-pass membrane protein</topology>
    </subcellularLocation>
</comment>
<evidence type="ECO:0000313" key="8">
    <source>
        <dbReference type="Proteomes" id="UP001341245"/>
    </source>
</evidence>
<keyword evidence="2 5" id="KW-0812">Transmembrane</keyword>
<feature type="domain" description="Major facilitator superfamily (MFS) profile" evidence="6">
    <location>
        <begin position="48"/>
        <end position="508"/>
    </location>
</feature>
<dbReference type="Proteomes" id="UP001341245">
    <property type="component" value="Unassembled WGS sequence"/>
</dbReference>
<feature type="transmembrane region" description="Helical" evidence="5">
    <location>
        <begin position="421"/>
        <end position="446"/>
    </location>
</feature>
<keyword evidence="8" id="KW-1185">Reference proteome</keyword>
<feature type="transmembrane region" description="Helical" evidence="5">
    <location>
        <begin position="486"/>
        <end position="510"/>
    </location>
</feature>
<evidence type="ECO:0000256" key="4">
    <source>
        <dbReference type="ARBA" id="ARBA00023136"/>
    </source>
</evidence>
<feature type="transmembrane region" description="Helical" evidence="5">
    <location>
        <begin position="206"/>
        <end position="225"/>
    </location>
</feature>
<evidence type="ECO:0000313" key="7">
    <source>
        <dbReference type="EMBL" id="KAK5999479.1"/>
    </source>
</evidence>
<feature type="transmembrane region" description="Helical" evidence="5">
    <location>
        <begin position="141"/>
        <end position="161"/>
    </location>
</feature>
<feature type="transmembrane region" description="Helical" evidence="5">
    <location>
        <begin position="392"/>
        <end position="415"/>
    </location>
</feature>
<evidence type="ECO:0000256" key="3">
    <source>
        <dbReference type="ARBA" id="ARBA00022989"/>
    </source>
</evidence>
<gene>
    <name evidence="7" type="ORF">QM012_005480</name>
</gene>
<feature type="transmembrane region" description="Helical" evidence="5">
    <location>
        <begin position="348"/>
        <end position="371"/>
    </location>
</feature>
<accession>A0ABR0T4W7</accession>
<feature type="transmembrane region" description="Helical" evidence="5">
    <location>
        <begin position="458"/>
        <end position="480"/>
    </location>
</feature>
<evidence type="ECO:0000256" key="2">
    <source>
        <dbReference type="ARBA" id="ARBA00022692"/>
    </source>
</evidence>
<evidence type="ECO:0000256" key="5">
    <source>
        <dbReference type="SAM" id="Phobius"/>
    </source>
</evidence>
<dbReference type="PROSITE" id="PS50850">
    <property type="entry name" value="MFS"/>
    <property type="match status" value="1"/>
</dbReference>
<feature type="transmembrane region" description="Helical" evidence="5">
    <location>
        <begin position="173"/>
        <end position="194"/>
    </location>
</feature>
<dbReference type="InterPro" id="IPR036259">
    <property type="entry name" value="MFS_trans_sf"/>
</dbReference>
<comment type="caution">
    <text evidence="7">The sequence shown here is derived from an EMBL/GenBank/DDBJ whole genome shotgun (WGS) entry which is preliminary data.</text>
</comment>
<feature type="transmembrane region" description="Helical" evidence="5">
    <location>
        <begin position="91"/>
        <end position="110"/>
    </location>
</feature>
<keyword evidence="3 5" id="KW-1133">Transmembrane helix</keyword>
<organism evidence="7 8">
    <name type="scientific">Aureobasidium pullulans</name>
    <name type="common">Black yeast</name>
    <name type="synonym">Pullularia pullulans</name>
    <dbReference type="NCBI Taxonomy" id="5580"/>
    <lineage>
        <taxon>Eukaryota</taxon>
        <taxon>Fungi</taxon>
        <taxon>Dikarya</taxon>
        <taxon>Ascomycota</taxon>
        <taxon>Pezizomycotina</taxon>
        <taxon>Dothideomycetes</taxon>
        <taxon>Dothideomycetidae</taxon>
        <taxon>Dothideales</taxon>
        <taxon>Saccotheciaceae</taxon>
        <taxon>Aureobasidium</taxon>
    </lineage>
</organism>
<dbReference type="EMBL" id="JASGXD010000024">
    <property type="protein sequence ID" value="KAK5999479.1"/>
    <property type="molecule type" value="Genomic_DNA"/>
</dbReference>
<dbReference type="Pfam" id="PF07690">
    <property type="entry name" value="MFS_1"/>
    <property type="match status" value="1"/>
</dbReference>
<dbReference type="PANTHER" id="PTHR23502">
    <property type="entry name" value="MAJOR FACILITATOR SUPERFAMILY"/>
    <property type="match status" value="1"/>
</dbReference>
<name>A0ABR0T4W7_AURPU</name>
<dbReference type="PANTHER" id="PTHR23502:SF50">
    <property type="entry name" value="TRANSPORTER, PUTATIVE (AFU_ORTHOLOGUE AFUA_5G00430)-RELATED"/>
    <property type="match status" value="1"/>
</dbReference>
<feature type="transmembrane region" description="Helical" evidence="5">
    <location>
        <begin position="305"/>
        <end position="328"/>
    </location>
</feature>
<evidence type="ECO:0000259" key="6">
    <source>
        <dbReference type="PROSITE" id="PS50850"/>
    </source>
</evidence>
<protein>
    <recommendedName>
        <fullName evidence="6">Major facilitator superfamily (MFS) profile domain-containing protein</fullName>
    </recommendedName>
</protein>
<dbReference type="SUPFAM" id="SSF103473">
    <property type="entry name" value="MFS general substrate transporter"/>
    <property type="match status" value="1"/>
</dbReference>